<name>A0A413DM23_9FIRM</name>
<comment type="caution">
    <text evidence="6">The sequence shown here is derived from an EMBL/GenBank/DDBJ whole genome shotgun (WGS) entry which is preliminary data.</text>
</comment>
<dbReference type="PANTHER" id="PTHR42939:SF1">
    <property type="entry name" value="ABC TRANSPORTER ATP-BINDING PROTEIN ALBC-RELATED"/>
    <property type="match status" value="1"/>
</dbReference>
<evidence type="ECO:0000313" key="8">
    <source>
        <dbReference type="Proteomes" id="UP000283683"/>
    </source>
</evidence>
<dbReference type="InterPro" id="IPR017871">
    <property type="entry name" value="ABC_transporter-like_CS"/>
</dbReference>
<keyword evidence="3 6" id="KW-0067">ATP-binding</keyword>
<dbReference type="EMBL" id="QSAE01000135">
    <property type="protein sequence ID" value="RGW32394.1"/>
    <property type="molecule type" value="Genomic_DNA"/>
</dbReference>
<sequence length="236" mass="26185">MNLILKNVNKTYGKKTVLNDINMQTDEGEIIGLIGPNGAGKTTLMKVICGLTGITSGTVILYENKFENRKVDTAGKVGCLIENPTAYDWMSGYENLKLYSDMHKTGKDYLEHVIEFTGLQDDIHRKFKNYSLGMKQRLGLGLALIGKPSLLILDEPMNGLDVDGVSAMRKMLLKLAKEDGITILVSSHILSELDKICDSAVFLKKGRIIDTSTREELMGEGFEERYNELMSGGTIR</sequence>
<evidence type="ECO:0000313" key="10">
    <source>
        <dbReference type="Proteomes" id="UP000324325"/>
    </source>
</evidence>
<dbReference type="SMART" id="SM00382">
    <property type="entry name" value="AAA"/>
    <property type="match status" value="1"/>
</dbReference>
<accession>A0A413DM23</accession>
<evidence type="ECO:0000313" key="9">
    <source>
        <dbReference type="Proteomes" id="UP000286581"/>
    </source>
</evidence>
<evidence type="ECO:0000256" key="3">
    <source>
        <dbReference type="ARBA" id="ARBA00022840"/>
    </source>
</evidence>
<dbReference type="PROSITE" id="PS50893">
    <property type="entry name" value="ABC_TRANSPORTER_2"/>
    <property type="match status" value="1"/>
</dbReference>
<dbReference type="EMBL" id="QSAZ01000006">
    <property type="protein sequence ID" value="RGW87389.1"/>
    <property type="molecule type" value="Genomic_DNA"/>
</dbReference>
<dbReference type="GO" id="GO:0005524">
    <property type="term" value="F:ATP binding"/>
    <property type="evidence" value="ECO:0007669"/>
    <property type="project" value="UniProtKB-KW"/>
</dbReference>
<protein>
    <submittedName>
        <fullName evidence="6">ATP-binding cassette domain-containing protein</fullName>
    </submittedName>
</protein>
<evidence type="ECO:0000313" key="5">
    <source>
        <dbReference type="EMBL" id="RGW32394.1"/>
    </source>
</evidence>
<dbReference type="EMBL" id="VSTG01000011">
    <property type="protein sequence ID" value="TYL57526.1"/>
    <property type="molecule type" value="Genomic_DNA"/>
</dbReference>
<keyword evidence="1" id="KW-0813">Transport</keyword>
<dbReference type="SUPFAM" id="SSF52540">
    <property type="entry name" value="P-loop containing nucleoside triphosphate hydrolases"/>
    <property type="match status" value="1"/>
</dbReference>
<dbReference type="Proteomes" id="UP000324325">
    <property type="component" value="Unassembled WGS sequence"/>
</dbReference>
<organism evidence="6 8">
    <name type="scientific">Agathobacter rectalis</name>
    <dbReference type="NCBI Taxonomy" id="39491"/>
    <lineage>
        <taxon>Bacteria</taxon>
        <taxon>Bacillati</taxon>
        <taxon>Bacillota</taxon>
        <taxon>Clostridia</taxon>
        <taxon>Lachnospirales</taxon>
        <taxon>Lachnospiraceae</taxon>
        <taxon>Agathobacter</taxon>
    </lineage>
</organism>
<evidence type="ECO:0000256" key="2">
    <source>
        <dbReference type="ARBA" id="ARBA00022741"/>
    </source>
</evidence>
<evidence type="ECO:0000256" key="1">
    <source>
        <dbReference type="ARBA" id="ARBA00022448"/>
    </source>
</evidence>
<reference evidence="7 10" key="2">
    <citation type="submission" date="2019-08" db="EMBL/GenBank/DDBJ databases">
        <authorList>
            <person name="Duncan S."/>
            <person name="Walker A."/>
        </authorList>
    </citation>
    <scope>NUCLEOTIDE SEQUENCE [LARGE SCALE GENOMIC DNA]</scope>
    <source>
        <strain evidence="7 10">L2-21</strain>
    </source>
</reference>
<dbReference type="InterPro" id="IPR051782">
    <property type="entry name" value="ABC_Transporter_VariousFunc"/>
</dbReference>
<dbReference type="Gene3D" id="3.40.50.300">
    <property type="entry name" value="P-loop containing nucleotide triphosphate hydrolases"/>
    <property type="match status" value="1"/>
</dbReference>
<dbReference type="Pfam" id="PF00005">
    <property type="entry name" value="ABC_tran"/>
    <property type="match status" value="1"/>
</dbReference>
<dbReference type="Proteomes" id="UP000283683">
    <property type="component" value="Unassembled WGS sequence"/>
</dbReference>
<evidence type="ECO:0000313" key="6">
    <source>
        <dbReference type="EMBL" id="RGW87389.1"/>
    </source>
</evidence>
<keyword evidence="2" id="KW-0547">Nucleotide-binding</keyword>
<dbReference type="PANTHER" id="PTHR42939">
    <property type="entry name" value="ABC TRANSPORTER ATP-BINDING PROTEIN ALBC-RELATED"/>
    <property type="match status" value="1"/>
</dbReference>
<evidence type="ECO:0000259" key="4">
    <source>
        <dbReference type="PROSITE" id="PS50893"/>
    </source>
</evidence>
<reference evidence="7 10" key="3">
    <citation type="submission" date="2019-09" db="EMBL/GenBank/DDBJ databases">
        <title>Strain-level analysis of Eubacterium rectale using genomes from metagenomes.</title>
        <authorList>
            <person name="Karcher N."/>
            <person name="Segata N."/>
        </authorList>
    </citation>
    <scope>NUCLEOTIDE SEQUENCE [LARGE SCALE GENOMIC DNA]</scope>
    <source>
        <strain evidence="7 10">L2-21</strain>
    </source>
</reference>
<gene>
    <name evidence="6" type="ORF">DWV45_08140</name>
    <name evidence="5" type="ORF">DWV78_16635</name>
    <name evidence="7" type="ORF">FYL37_09435</name>
</gene>
<dbReference type="InterPro" id="IPR003593">
    <property type="entry name" value="AAA+_ATPase"/>
</dbReference>
<dbReference type="GO" id="GO:0016887">
    <property type="term" value="F:ATP hydrolysis activity"/>
    <property type="evidence" value="ECO:0007669"/>
    <property type="project" value="InterPro"/>
</dbReference>
<feature type="domain" description="ABC transporter" evidence="4">
    <location>
        <begin position="3"/>
        <end position="230"/>
    </location>
</feature>
<proteinExistence type="predicted"/>
<dbReference type="InterPro" id="IPR027417">
    <property type="entry name" value="P-loop_NTPase"/>
</dbReference>
<dbReference type="RefSeq" id="WP_118326775.1">
    <property type="nucleotide sequence ID" value="NZ_DAWDNE010000105.1"/>
</dbReference>
<dbReference type="AlphaFoldDB" id="A0A413DM23"/>
<dbReference type="PROSITE" id="PS00211">
    <property type="entry name" value="ABC_TRANSPORTER_1"/>
    <property type="match status" value="1"/>
</dbReference>
<dbReference type="InterPro" id="IPR003439">
    <property type="entry name" value="ABC_transporter-like_ATP-bd"/>
</dbReference>
<dbReference type="Proteomes" id="UP000286581">
    <property type="component" value="Unassembled WGS sequence"/>
</dbReference>
<evidence type="ECO:0000313" key="7">
    <source>
        <dbReference type="EMBL" id="TYL57526.1"/>
    </source>
</evidence>
<reference evidence="8 9" key="1">
    <citation type="submission" date="2018-08" db="EMBL/GenBank/DDBJ databases">
        <title>A genome reference for cultivated species of the human gut microbiota.</title>
        <authorList>
            <person name="Zou Y."/>
            <person name="Xue W."/>
            <person name="Luo G."/>
        </authorList>
    </citation>
    <scope>NUCLEOTIDE SEQUENCE [LARGE SCALE GENOMIC DNA]</scope>
    <source>
        <strain evidence="6 8">AF06-19</strain>
        <strain evidence="5 9">AF12-8</strain>
    </source>
</reference>